<proteinExistence type="inferred from homology"/>
<feature type="signal peptide" evidence="9">
    <location>
        <begin position="1"/>
        <end position="19"/>
    </location>
</feature>
<comment type="similarity">
    <text evidence="1 7">Belongs to the AB hydrolase superfamily. Lipase family.</text>
</comment>
<dbReference type="InterPro" id="IPR006693">
    <property type="entry name" value="AB_hydrolase_lipase"/>
</dbReference>
<dbReference type="Pfam" id="PF04083">
    <property type="entry name" value="Abhydro_lipase"/>
    <property type="match status" value="1"/>
</dbReference>
<dbReference type="SUPFAM" id="SSF53474">
    <property type="entry name" value="alpha/beta-Hydrolases"/>
    <property type="match status" value="1"/>
</dbReference>
<feature type="chain" id="PRO_5012393751" description="Lipase" evidence="9">
    <location>
        <begin position="20"/>
        <end position="406"/>
    </location>
</feature>
<evidence type="ECO:0000256" key="3">
    <source>
        <dbReference type="ARBA" id="ARBA00022801"/>
    </source>
</evidence>
<feature type="domain" description="Partial AB-hydrolase lipase" evidence="10">
    <location>
        <begin position="40"/>
        <end position="98"/>
    </location>
</feature>
<dbReference type="InterPro" id="IPR025483">
    <property type="entry name" value="Lipase_euk"/>
</dbReference>
<dbReference type="Gene3D" id="3.40.50.1820">
    <property type="entry name" value="alpha/beta hydrolase"/>
    <property type="match status" value="1"/>
</dbReference>
<dbReference type="VEuPathDB" id="VectorBase:AALF011021"/>
<evidence type="ECO:0000256" key="7">
    <source>
        <dbReference type="PIRNR" id="PIRNR000862"/>
    </source>
</evidence>
<evidence type="ECO:0000256" key="4">
    <source>
        <dbReference type="ARBA" id="ARBA00022963"/>
    </source>
</evidence>
<dbReference type="GO" id="GO:0016788">
    <property type="term" value="F:hydrolase activity, acting on ester bonds"/>
    <property type="evidence" value="ECO:0007669"/>
    <property type="project" value="InterPro"/>
</dbReference>
<reference evidence="11" key="1">
    <citation type="submission" date="2016-03" db="EMBL/GenBank/DDBJ databases">
        <title>RNAseq analyses of the sensorial organs of adult female Aedes albopictus.</title>
        <authorList>
            <person name="Fabrizio L."/>
            <person name="Ribeiro J.M."/>
            <person name="Arca B."/>
        </authorList>
    </citation>
    <scope>NUCLEOTIDE SEQUENCE</scope>
</reference>
<dbReference type="PIRSF" id="PIRSF000862">
    <property type="entry name" value="Steryl_ester_lip"/>
    <property type="match status" value="1"/>
</dbReference>
<evidence type="ECO:0000256" key="2">
    <source>
        <dbReference type="ARBA" id="ARBA00022729"/>
    </source>
</evidence>
<keyword evidence="2 9" id="KW-0732">Signal</keyword>
<dbReference type="FunFam" id="3.40.50.1820:FF:000021">
    <property type="entry name" value="Lipase"/>
    <property type="match status" value="1"/>
</dbReference>
<dbReference type="GO" id="GO:0016042">
    <property type="term" value="P:lipid catabolic process"/>
    <property type="evidence" value="ECO:0007669"/>
    <property type="project" value="UniProtKB-KW"/>
</dbReference>
<evidence type="ECO:0000256" key="6">
    <source>
        <dbReference type="ARBA" id="ARBA00023180"/>
    </source>
</evidence>
<feature type="active site" description="Charge relay system" evidence="8">
    <location>
        <position position="348"/>
    </location>
</feature>
<dbReference type="EMBL" id="GEHC01000530">
    <property type="protein sequence ID" value="JAV47115.1"/>
    <property type="molecule type" value="Transcribed_RNA"/>
</dbReference>
<dbReference type="VEuPathDB" id="VectorBase:AALFPA_061170"/>
<evidence type="ECO:0000256" key="8">
    <source>
        <dbReference type="PIRSR" id="PIRSR000862-1"/>
    </source>
</evidence>
<evidence type="ECO:0000256" key="1">
    <source>
        <dbReference type="ARBA" id="ARBA00010701"/>
    </source>
</evidence>
<keyword evidence="4 7" id="KW-0442">Lipid degradation</keyword>
<evidence type="ECO:0000259" key="10">
    <source>
        <dbReference type="Pfam" id="PF04083"/>
    </source>
</evidence>
<sequence length="406" mass="46215">MWSILTIVCLVVHIIQLEAFVLPEDKSLQVEDVDAKLSTVELATKYGYRVETHHVQTEDGFILELHRITGSGSTMYDKRLPPVLLMHGLFASSADWVLLGPGNALAYLLSDMGYDVWLGNARGNRYSRKHISYSPNMNKFWDFSWHEIGVYDLPAIVDYTLNVTDKEKLHYIGHSQGTTVFFVMCSERPEYNEKVLLAQELAPVAFVEHMNSPLLKVIVKHLDAIDIIADLFSWKEFKPISAVVLEVAKILCPQSKPNNLCVNLLFQISGANPDQVDPKMVPILLGHIPAGSSTKQILNFGQEVRSALFRRYDYGKLKNIFVYDQPEPPAYNLSRVVAPVILHYGPNDYLTHEKDVLRLAKELPNLVELHRIEVDLFNHLDFLIAKDVKDILYVKLVSNIEKYNNE</sequence>
<keyword evidence="3 7" id="KW-0378">Hydrolase</keyword>
<organism evidence="11">
    <name type="scientific">Aedes albopictus</name>
    <name type="common">Asian tiger mosquito</name>
    <name type="synonym">Stegomyia albopicta</name>
    <dbReference type="NCBI Taxonomy" id="7160"/>
    <lineage>
        <taxon>Eukaryota</taxon>
        <taxon>Metazoa</taxon>
        <taxon>Ecdysozoa</taxon>
        <taxon>Arthropoda</taxon>
        <taxon>Hexapoda</taxon>
        <taxon>Insecta</taxon>
        <taxon>Pterygota</taxon>
        <taxon>Neoptera</taxon>
        <taxon>Endopterygota</taxon>
        <taxon>Diptera</taxon>
        <taxon>Nematocera</taxon>
        <taxon>Culicoidea</taxon>
        <taxon>Culicidae</taxon>
        <taxon>Culicinae</taxon>
        <taxon>Aedini</taxon>
        <taxon>Aedes</taxon>
        <taxon>Stegomyia</taxon>
    </lineage>
</organism>
<keyword evidence="6" id="KW-0325">Glycoprotein</keyword>
<evidence type="ECO:0000256" key="9">
    <source>
        <dbReference type="SAM" id="SignalP"/>
    </source>
</evidence>
<dbReference type="VEuPathDB" id="VectorBase:AALC636_001819"/>
<accession>A0A1W7R7P1</accession>
<evidence type="ECO:0000313" key="11">
    <source>
        <dbReference type="EMBL" id="JAV47115.1"/>
    </source>
</evidence>
<dbReference type="PANTHER" id="PTHR11005">
    <property type="entry name" value="LYSOSOMAL ACID LIPASE-RELATED"/>
    <property type="match status" value="1"/>
</dbReference>
<dbReference type="AlphaFoldDB" id="A0A1W7R7P1"/>
<dbReference type="InterPro" id="IPR029058">
    <property type="entry name" value="AB_hydrolase_fold"/>
</dbReference>
<evidence type="ECO:0000256" key="5">
    <source>
        <dbReference type="ARBA" id="ARBA00023098"/>
    </source>
</evidence>
<feature type="active site" description="Nucleophile" evidence="8">
    <location>
        <position position="175"/>
    </location>
</feature>
<protein>
    <recommendedName>
        <fullName evidence="7">Lipase</fullName>
    </recommendedName>
</protein>
<keyword evidence="5" id="KW-0443">Lipid metabolism</keyword>
<name>A0A1W7R7P1_AEDAL</name>
<feature type="active site" description="Charge relay system" evidence="8">
    <location>
        <position position="379"/>
    </location>
</feature>